<dbReference type="Pfam" id="PF20452">
    <property type="entry name" value="Calmod_bind_C"/>
    <property type="match status" value="1"/>
</dbReference>
<evidence type="ECO:0000256" key="2">
    <source>
        <dbReference type="ARBA" id="ARBA00007214"/>
    </source>
</evidence>
<feature type="domain" description="Calmodulin binding protein C-terminal" evidence="9">
    <location>
        <begin position="77"/>
        <end position="134"/>
    </location>
</feature>
<dbReference type="GO" id="GO:0043565">
    <property type="term" value="F:sequence-specific DNA binding"/>
    <property type="evidence" value="ECO:0007669"/>
    <property type="project" value="TreeGrafter"/>
</dbReference>
<comment type="similarity">
    <text evidence="2">Belongs to the plant ACBP60 protein family.</text>
</comment>
<evidence type="ECO:0000256" key="6">
    <source>
        <dbReference type="ARBA" id="ARBA00023163"/>
    </source>
</evidence>
<reference evidence="10" key="1">
    <citation type="submission" date="2023-07" db="EMBL/GenBank/DDBJ databases">
        <title>A chromosome-level genome assembly of Lolium multiflorum.</title>
        <authorList>
            <person name="Chen Y."/>
            <person name="Copetti D."/>
            <person name="Kolliker R."/>
            <person name="Studer B."/>
        </authorList>
    </citation>
    <scope>NUCLEOTIDE SEQUENCE</scope>
    <source>
        <strain evidence="10">02402/16</strain>
        <tissue evidence="10">Leaf</tissue>
    </source>
</reference>
<evidence type="ECO:0000256" key="4">
    <source>
        <dbReference type="ARBA" id="ARBA00023125"/>
    </source>
</evidence>
<evidence type="ECO:0000256" key="1">
    <source>
        <dbReference type="ARBA" id="ARBA00004123"/>
    </source>
</evidence>
<feature type="non-terminal residue" evidence="10">
    <location>
        <position position="429"/>
    </location>
</feature>
<keyword evidence="11" id="KW-1185">Reference proteome</keyword>
<keyword evidence="7" id="KW-0539">Nucleus</keyword>
<dbReference type="Proteomes" id="UP001231189">
    <property type="component" value="Unassembled WGS sequence"/>
</dbReference>
<keyword evidence="4" id="KW-0238">DNA-binding</keyword>
<dbReference type="InterPro" id="IPR046830">
    <property type="entry name" value="Calmod_bind_M"/>
</dbReference>
<proteinExistence type="inferred from homology"/>
<evidence type="ECO:0000313" key="11">
    <source>
        <dbReference type="Proteomes" id="UP001231189"/>
    </source>
</evidence>
<evidence type="ECO:0000256" key="3">
    <source>
        <dbReference type="ARBA" id="ARBA00023015"/>
    </source>
</evidence>
<dbReference type="PANTHER" id="PTHR31713">
    <property type="entry name" value="OS02G0177800 PROTEIN"/>
    <property type="match status" value="1"/>
</dbReference>
<protein>
    <submittedName>
        <fullName evidence="10">Uncharacterized protein</fullName>
    </submittedName>
</protein>
<evidence type="ECO:0000259" key="8">
    <source>
        <dbReference type="Pfam" id="PF20451"/>
    </source>
</evidence>
<sequence>NEKSYFPCKGDAVHTLKRISPNGKRFTALQGKKITTVKHLMRHYHKDKSALQKLTGMKKEEWNTMIKHATMCDPGNEIYSYRVAEENCELLFNDFYDLVGMMSNGCYVPVRALGQFQQLNNWKISGYKRLEERENSGDLIPDYLMMNDGPVRAMPLNNVAGSSVQSRPAWQYPNDMSAQQEFREPQPCWQQNEFSPAEVRSSNEAGPSKQKAPLFSQHTEYQDLGQHGPSMPHCHLHQGNILNGQGPFSGQPTIPSYNVLPVPEEDLITGTSLIGQQNGHLNSLTTDAPELGQHHPSMPQNGTPYYPAQENILNGEGSFSGQPTIPSNIFPPVPKDDLITASGLIEQHNGHLSSSMTDAPGTSCPVTDGLSQATSSFNHVAADFWGLSPIEEFVPQVNLAERGFLQDDDGELLNFNIQFDCYEHDGGNL</sequence>
<feature type="domain" description="Calmodulin binding protein central" evidence="8">
    <location>
        <begin position="9"/>
        <end position="72"/>
    </location>
</feature>
<evidence type="ECO:0000313" key="10">
    <source>
        <dbReference type="EMBL" id="KAK1597251.1"/>
    </source>
</evidence>
<dbReference type="AlphaFoldDB" id="A0AAD8Q8L6"/>
<dbReference type="GO" id="GO:0005634">
    <property type="term" value="C:nucleus"/>
    <property type="evidence" value="ECO:0007669"/>
    <property type="project" value="UniProtKB-SubCell"/>
</dbReference>
<dbReference type="GO" id="GO:0003700">
    <property type="term" value="F:DNA-binding transcription factor activity"/>
    <property type="evidence" value="ECO:0007669"/>
    <property type="project" value="TreeGrafter"/>
</dbReference>
<dbReference type="EMBL" id="JAUUTY010000637">
    <property type="protein sequence ID" value="KAK1597251.1"/>
    <property type="molecule type" value="Genomic_DNA"/>
</dbReference>
<accession>A0AAD8Q8L6</accession>
<comment type="caution">
    <text evidence="10">The sequence shown here is derived from an EMBL/GenBank/DDBJ whole genome shotgun (WGS) entry which is preliminary data.</text>
</comment>
<dbReference type="GO" id="GO:0080142">
    <property type="term" value="P:regulation of salicylic acid biosynthetic process"/>
    <property type="evidence" value="ECO:0007669"/>
    <property type="project" value="TreeGrafter"/>
</dbReference>
<dbReference type="PANTHER" id="PTHR31713:SF8">
    <property type="entry name" value="OS03G0778000 PROTEIN"/>
    <property type="match status" value="1"/>
</dbReference>
<name>A0AAD8Q8L6_LOLMU</name>
<dbReference type="InterPro" id="IPR046829">
    <property type="entry name" value="Calmod_bind_C"/>
</dbReference>
<evidence type="ECO:0000259" key="9">
    <source>
        <dbReference type="Pfam" id="PF20452"/>
    </source>
</evidence>
<dbReference type="InterPro" id="IPR012416">
    <property type="entry name" value="CBP60"/>
</dbReference>
<gene>
    <name evidence="10" type="ORF">QYE76_018014</name>
</gene>
<evidence type="ECO:0000256" key="7">
    <source>
        <dbReference type="ARBA" id="ARBA00023242"/>
    </source>
</evidence>
<keyword evidence="3" id="KW-0805">Transcription regulation</keyword>
<keyword evidence="6" id="KW-0804">Transcription</keyword>
<comment type="subcellular location">
    <subcellularLocation>
        <location evidence="1">Nucleus</location>
    </subcellularLocation>
</comment>
<dbReference type="GO" id="GO:0005516">
    <property type="term" value="F:calmodulin binding"/>
    <property type="evidence" value="ECO:0007669"/>
    <property type="project" value="InterPro"/>
</dbReference>
<dbReference type="Pfam" id="PF20451">
    <property type="entry name" value="Calmod_bind_M"/>
    <property type="match status" value="1"/>
</dbReference>
<organism evidence="10 11">
    <name type="scientific">Lolium multiflorum</name>
    <name type="common">Italian ryegrass</name>
    <name type="synonym">Lolium perenne subsp. multiflorum</name>
    <dbReference type="NCBI Taxonomy" id="4521"/>
    <lineage>
        <taxon>Eukaryota</taxon>
        <taxon>Viridiplantae</taxon>
        <taxon>Streptophyta</taxon>
        <taxon>Embryophyta</taxon>
        <taxon>Tracheophyta</taxon>
        <taxon>Spermatophyta</taxon>
        <taxon>Magnoliopsida</taxon>
        <taxon>Liliopsida</taxon>
        <taxon>Poales</taxon>
        <taxon>Poaceae</taxon>
        <taxon>BOP clade</taxon>
        <taxon>Pooideae</taxon>
        <taxon>Poodae</taxon>
        <taxon>Poeae</taxon>
        <taxon>Poeae Chloroplast Group 2 (Poeae type)</taxon>
        <taxon>Loliodinae</taxon>
        <taxon>Loliinae</taxon>
        <taxon>Lolium</taxon>
    </lineage>
</organism>
<keyword evidence="5" id="KW-0010">Activator</keyword>
<evidence type="ECO:0000256" key="5">
    <source>
        <dbReference type="ARBA" id="ARBA00023159"/>
    </source>
</evidence>